<dbReference type="InterPro" id="IPR003838">
    <property type="entry name" value="ABC3_permease_C"/>
</dbReference>
<gene>
    <name evidence="10" type="ORF">E0W69_005225</name>
</gene>
<feature type="transmembrane region" description="Helical" evidence="7">
    <location>
        <begin position="379"/>
        <end position="396"/>
    </location>
</feature>
<sequence>MKTNLKIAWVHLTSRFRQLLVATLSVTFGISMYIFMNSFMSGVNDAQTDITFTSMAHIRIYNDLSDSTPAPIATTNNTGTIQIVSNAHNIRYTDGIKNADPIVKAISSVSDVAHVTEQLNQNVFIRNGVTKISASLSGIDVPNEDAVFGISQYMTEGNIYTLEKRTDAIVLGLGLAQSLGVKMGDNIQLTTADGVNKNYTICGLFQTGSTGTDRTKAMISIHAARQVFSKNKSYVTDIQINIKDYNKAREAVVKMNGITNYKIEPWMDGNSQLDSANTLRNILAVAVSLTILIVAGFGIYNIMNMTVNEKIREIAILKAMGYSGKDIVVIFLTQSVVIGIVGGIVGLGLGYLISIVISHVPFHIATLNTLPINFEPKDYVLAFIFGLIVTFFAGYLPAAKASKVDPVDIMRS</sequence>
<dbReference type="GO" id="GO:0044874">
    <property type="term" value="P:lipoprotein localization to outer membrane"/>
    <property type="evidence" value="ECO:0007669"/>
    <property type="project" value="TreeGrafter"/>
</dbReference>
<keyword evidence="11" id="KW-1185">Reference proteome</keyword>
<dbReference type="InterPro" id="IPR025857">
    <property type="entry name" value="MacB_PCD"/>
</dbReference>
<reference evidence="10 11" key="1">
    <citation type="submission" date="2019-09" db="EMBL/GenBank/DDBJ databases">
        <title>Complete genome sequence of Arachidicoccus sp. B3-10 isolated from apple orchard soil.</title>
        <authorList>
            <person name="Kim H.S."/>
            <person name="Han K.-I."/>
            <person name="Suh M.K."/>
            <person name="Lee K.C."/>
            <person name="Eom M.K."/>
            <person name="Kim J.-S."/>
            <person name="Kang S.W."/>
            <person name="Sin Y."/>
            <person name="Lee J.-S."/>
        </authorList>
    </citation>
    <scope>NUCLEOTIDE SEQUENCE [LARGE SCALE GENOMIC DNA]</scope>
    <source>
        <strain evidence="10 11">B3-10</strain>
    </source>
</reference>
<accession>A0A5P2G2R2</accession>
<feature type="domain" description="ABC3 transporter permease C-terminal" evidence="8">
    <location>
        <begin position="286"/>
        <end position="406"/>
    </location>
</feature>
<keyword evidence="6 7" id="KW-0472">Membrane</keyword>
<dbReference type="InterPro" id="IPR051447">
    <property type="entry name" value="Lipoprotein-release_system"/>
</dbReference>
<keyword evidence="5 7" id="KW-1133">Transmembrane helix</keyword>
<dbReference type="AlphaFoldDB" id="A0A5P2G2R2"/>
<dbReference type="PANTHER" id="PTHR30489">
    <property type="entry name" value="LIPOPROTEIN-RELEASING SYSTEM TRANSMEMBRANE PROTEIN LOLE"/>
    <property type="match status" value="1"/>
</dbReference>
<feature type="transmembrane region" description="Helical" evidence="7">
    <location>
        <begin position="327"/>
        <end position="359"/>
    </location>
</feature>
<evidence type="ECO:0000259" key="9">
    <source>
        <dbReference type="Pfam" id="PF12704"/>
    </source>
</evidence>
<evidence type="ECO:0000256" key="3">
    <source>
        <dbReference type="ARBA" id="ARBA00022475"/>
    </source>
</evidence>
<feature type="transmembrane region" description="Helical" evidence="7">
    <location>
        <begin position="20"/>
        <end position="40"/>
    </location>
</feature>
<dbReference type="EMBL" id="CP044016">
    <property type="protein sequence ID" value="QES88090.1"/>
    <property type="molecule type" value="Genomic_DNA"/>
</dbReference>
<feature type="transmembrane region" description="Helical" evidence="7">
    <location>
        <begin position="282"/>
        <end position="303"/>
    </location>
</feature>
<feature type="domain" description="MacB-like periplasmic core" evidence="9">
    <location>
        <begin position="20"/>
        <end position="248"/>
    </location>
</feature>
<comment type="subcellular location">
    <subcellularLocation>
        <location evidence="1">Cell membrane</location>
        <topology evidence="1">Multi-pass membrane protein</topology>
    </subcellularLocation>
</comment>
<dbReference type="Pfam" id="PF02687">
    <property type="entry name" value="FtsX"/>
    <property type="match status" value="1"/>
</dbReference>
<evidence type="ECO:0000256" key="6">
    <source>
        <dbReference type="ARBA" id="ARBA00023136"/>
    </source>
</evidence>
<dbReference type="GO" id="GO:0098797">
    <property type="term" value="C:plasma membrane protein complex"/>
    <property type="evidence" value="ECO:0007669"/>
    <property type="project" value="TreeGrafter"/>
</dbReference>
<keyword evidence="3" id="KW-1003">Cell membrane</keyword>
<protein>
    <submittedName>
        <fullName evidence="10">ABC transporter permease</fullName>
    </submittedName>
</protein>
<evidence type="ECO:0000313" key="11">
    <source>
        <dbReference type="Proteomes" id="UP000292424"/>
    </source>
</evidence>
<organism evidence="10 11">
    <name type="scientific">Rhizosphaericola mali</name>
    <dbReference type="NCBI Taxonomy" id="2545455"/>
    <lineage>
        <taxon>Bacteria</taxon>
        <taxon>Pseudomonadati</taxon>
        <taxon>Bacteroidota</taxon>
        <taxon>Chitinophagia</taxon>
        <taxon>Chitinophagales</taxon>
        <taxon>Chitinophagaceae</taxon>
        <taxon>Rhizosphaericola</taxon>
    </lineage>
</organism>
<dbReference type="Proteomes" id="UP000292424">
    <property type="component" value="Chromosome"/>
</dbReference>
<evidence type="ECO:0000256" key="4">
    <source>
        <dbReference type="ARBA" id="ARBA00022692"/>
    </source>
</evidence>
<name>A0A5P2G2R2_9BACT</name>
<evidence type="ECO:0000313" key="10">
    <source>
        <dbReference type="EMBL" id="QES88090.1"/>
    </source>
</evidence>
<dbReference type="Pfam" id="PF12704">
    <property type="entry name" value="MacB_PCD"/>
    <property type="match status" value="1"/>
</dbReference>
<keyword evidence="4 7" id="KW-0812">Transmembrane</keyword>
<dbReference type="RefSeq" id="WP_131328977.1">
    <property type="nucleotide sequence ID" value="NZ_CP044016.1"/>
</dbReference>
<proteinExistence type="inferred from homology"/>
<comment type="similarity">
    <text evidence="2">Belongs to the ABC-4 integral membrane protein family. LolC/E subfamily.</text>
</comment>
<dbReference type="KEGG" id="arac:E0W69_005225"/>
<evidence type="ECO:0000256" key="7">
    <source>
        <dbReference type="SAM" id="Phobius"/>
    </source>
</evidence>
<evidence type="ECO:0000259" key="8">
    <source>
        <dbReference type="Pfam" id="PF02687"/>
    </source>
</evidence>
<dbReference type="OrthoDB" id="9770036at2"/>
<dbReference type="PANTHER" id="PTHR30489:SF0">
    <property type="entry name" value="LIPOPROTEIN-RELEASING SYSTEM TRANSMEMBRANE PROTEIN LOLE"/>
    <property type="match status" value="1"/>
</dbReference>
<evidence type="ECO:0000256" key="1">
    <source>
        <dbReference type="ARBA" id="ARBA00004651"/>
    </source>
</evidence>
<evidence type="ECO:0000256" key="2">
    <source>
        <dbReference type="ARBA" id="ARBA00005236"/>
    </source>
</evidence>
<evidence type="ECO:0000256" key="5">
    <source>
        <dbReference type="ARBA" id="ARBA00022989"/>
    </source>
</evidence>